<evidence type="ECO:0000313" key="2">
    <source>
        <dbReference type="EMBL" id="GAA2230326.1"/>
    </source>
</evidence>
<dbReference type="EMBL" id="BAAAQY010000003">
    <property type="protein sequence ID" value="GAA2230326.1"/>
    <property type="molecule type" value="Genomic_DNA"/>
</dbReference>
<name>A0ABN3DG15_9MICO</name>
<evidence type="ECO:0008006" key="4">
    <source>
        <dbReference type="Google" id="ProtNLM"/>
    </source>
</evidence>
<reference evidence="3" key="1">
    <citation type="journal article" date="2019" name="Int. J. Syst. Evol. Microbiol.">
        <title>The Global Catalogue of Microorganisms (GCM) 10K type strain sequencing project: providing services to taxonomists for standard genome sequencing and annotation.</title>
        <authorList>
            <consortium name="The Broad Institute Genomics Platform"/>
            <consortium name="The Broad Institute Genome Sequencing Center for Infectious Disease"/>
            <person name="Wu L."/>
            <person name="Ma J."/>
        </authorList>
    </citation>
    <scope>NUCLEOTIDE SEQUENCE [LARGE SCALE GENOMIC DNA]</scope>
    <source>
        <strain evidence="3">JCM 16117</strain>
    </source>
</reference>
<keyword evidence="1" id="KW-0812">Transmembrane</keyword>
<gene>
    <name evidence="2" type="ORF">GCM10009851_13860</name>
</gene>
<organism evidence="2 3">
    <name type="scientific">Herbiconiux moechotypicola</name>
    <dbReference type="NCBI Taxonomy" id="637393"/>
    <lineage>
        <taxon>Bacteria</taxon>
        <taxon>Bacillati</taxon>
        <taxon>Actinomycetota</taxon>
        <taxon>Actinomycetes</taxon>
        <taxon>Micrococcales</taxon>
        <taxon>Microbacteriaceae</taxon>
        <taxon>Herbiconiux</taxon>
    </lineage>
</organism>
<comment type="caution">
    <text evidence="2">The sequence shown here is derived from an EMBL/GenBank/DDBJ whole genome shotgun (WGS) entry which is preliminary data.</text>
</comment>
<dbReference type="Proteomes" id="UP001500929">
    <property type="component" value="Unassembled WGS sequence"/>
</dbReference>
<protein>
    <recommendedName>
        <fullName evidence="4">DUF3618 domain-containing protein</fullName>
    </recommendedName>
</protein>
<proteinExistence type="predicted"/>
<keyword evidence="1" id="KW-1133">Transmembrane helix</keyword>
<keyword evidence="1" id="KW-0472">Membrane</keyword>
<sequence>MTAPEASAPATALDPATLPLLVSFARVEGKLDTVLTQQQDHEKRIRELEARPSASPDHETRLRAVETKSTVSPRGLWTAIVGAGALIVAVLTILEKLTT</sequence>
<keyword evidence="3" id="KW-1185">Reference proteome</keyword>
<evidence type="ECO:0000256" key="1">
    <source>
        <dbReference type="SAM" id="Phobius"/>
    </source>
</evidence>
<accession>A0ABN3DG15</accession>
<evidence type="ECO:0000313" key="3">
    <source>
        <dbReference type="Proteomes" id="UP001500929"/>
    </source>
</evidence>
<feature type="transmembrane region" description="Helical" evidence="1">
    <location>
        <begin position="75"/>
        <end position="94"/>
    </location>
</feature>